<dbReference type="PROSITE" id="PS51671">
    <property type="entry name" value="ACT"/>
    <property type="match status" value="1"/>
</dbReference>
<dbReference type="NCBIfam" id="NF008362">
    <property type="entry name" value="PRK11152.1"/>
    <property type="match status" value="1"/>
</dbReference>
<name>A0A7H1C4V9_9PAST</name>
<evidence type="ECO:0000313" key="2">
    <source>
        <dbReference type="EMBL" id="QNS16014.1"/>
    </source>
</evidence>
<dbReference type="RefSeq" id="WP_188157510.1">
    <property type="nucleotide sequence ID" value="NZ_CP061280.1"/>
</dbReference>
<dbReference type="GO" id="GO:0003984">
    <property type="term" value="F:acetolactate synthase activity"/>
    <property type="evidence" value="ECO:0007669"/>
    <property type="project" value="UniProtKB-EC"/>
</dbReference>
<gene>
    <name evidence="2" type="primary">ilvM</name>
    <name evidence="2" type="ORF">ICJ55_04620</name>
</gene>
<evidence type="ECO:0000259" key="1">
    <source>
        <dbReference type="PROSITE" id="PS51671"/>
    </source>
</evidence>
<dbReference type="InterPro" id="IPR002912">
    <property type="entry name" value="ACT_dom"/>
</dbReference>
<dbReference type="AlphaFoldDB" id="A0A7H1C4V9"/>
<sequence>MEQYQLSIKANKRPETLERILRVIRHRGFEVKSLKVEANNATFELELTLVSQRQISLLTHQLEKLFDVIEIN</sequence>
<dbReference type="SUPFAM" id="SSF55021">
    <property type="entry name" value="ACT-like"/>
    <property type="match status" value="1"/>
</dbReference>
<dbReference type="EC" id="2.2.1.6" evidence="2"/>
<reference evidence="2 3" key="1">
    <citation type="submission" date="2020-09" db="EMBL/GenBank/DDBJ databases">
        <title>Mannheimia bovis sp.nov., isolated from a cow.</title>
        <authorList>
            <person name="Li F."/>
        </authorList>
    </citation>
    <scope>NUCLEOTIDE SEQUENCE [LARGE SCALE GENOMIC DNA]</scope>
    <source>
        <strain evidence="2 3">ZY190616</strain>
    </source>
</reference>
<dbReference type="EMBL" id="CP061280">
    <property type="protein sequence ID" value="QNS16014.1"/>
    <property type="molecule type" value="Genomic_DNA"/>
</dbReference>
<dbReference type="Gene3D" id="3.30.70.260">
    <property type="match status" value="1"/>
</dbReference>
<organism evidence="2 3">
    <name type="scientific">Mannheimia bovis</name>
    <dbReference type="NCBI Taxonomy" id="2770636"/>
    <lineage>
        <taxon>Bacteria</taxon>
        <taxon>Pseudomonadati</taxon>
        <taxon>Pseudomonadota</taxon>
        <taxon>Gammaproteobacteria</taxon>
        <taxon>Pasteurellales</taxon>
        <taxon>Pasteurellaceae</taxon>
        <taxon>Mannheimia</taxon>
    </lineage>
</organism>
<accession>A0A7H1C4V9</accession>
<dbReference type="InterPro" id="IPR045865">
    <property type="entry name" value="ACT-like_dom_sf"/>
</dbReference>
<proteinExistence type="predicted"/>
<protein>
    <submittedName>
        <fullName evidence="2">Acetolactate synthase 2 small subunit</fullName>
        <ecNumber evidence="2">2.2.1.6</ecNumber>
    </submittedName>
</protein>
<feature type="domain" description="ACT" evidence="1">
    <location>
        <begin position="5"/>
        <end position="72"/>
    </location>
</feature>
<dbReference type="Pfam" id="PF13710">
    <property type="entry name" value="ACT_5"/>
    <property type="match status" value="1"/>
</dbReference>
<keyword evidence="3" id="KW-1185">Reference proteome</keyword>
<evidence type="ECO:0000313" key="3">
    <source>
        <dbReference type="Proteomes" id="UP000576260"/>
    </source>
</evidence>
<dbReference type="KEGG" id="mbos:ICJ55_04620"/>
<dbReference type="Proteomes" id="UP000576260">
    <property type="component" value="Chromosome"/>
</dbReference>
<keyword evidence="2" id="KW-0808">Transferase</keyword>